<reference evidence="2" key="1">
    <citation type="journal article" date="2010" name="Mol. Biosyst.">
        <title>Complete genome sequence and comparative analysis of Shewanella violacea, a psychrophilic and piezophilic bacterium from deep sea floor sediments.</title>
        <authorList>
            <person name="Aono E."/>
            <person name="Baba T."/>
            <person name="Ara T."/>
            <person name="Nishi T."/>
            <person name="Nakamichi T."/>
            <person name="Inamoto E."/>
            <person name="Toyonaga H."/>
            <person name="Hasegawa M."/>
            <person name="Takai Y."/>
            <person name="Okumura Y."/>
            <person name="Baba M."/>
            <person name="Tomita M."/>
            <person name="Kato C."/>
            <person name="Oshima T."/>
            <person name="Nakasone K."/>
            <person name="Mori H."/>
        </authorList>
    </citation>
    <scope>NUCLEOTIDE SEQUENCE [LARGE SCALE GENOMIC DNA]</scope>
    <source>
        <strain evidence="2">JCM 10179 / CIP 106290 / LMG 19151 / DSS12</strain>
    </source>
</reference>
<proteinExistence type="predicted"/>
<dbReference type="KEGG" id="svo:SVI_2506"/>
<dbReference type="Proteomes" id="UP000002350">
    <property type="component" value="Chromosome"/>
</dbReference>
<evidence type="ECO:0000313" key="2">
    <source>
        <dbReference type="Proteomes" id="UP000002350"/>
    </source>
</evidence>
<dbReference type="STRING" id="637905.SVI_2506"/>
<dbReference type="HOGENOM" id="CLU_2994221_0_0_6"/>
<dbReference type="EMBL" id="AP011177">
    <property type="protein sequence ID" value="BAJ02477.1"/>
    <property type="molecule type" value="Genomic_DNA"/>
</dbReference>
<gene>
    <name evidence="1" type="ordered locus">SVI_2506</name>
</gene>
<accession>D4ZLC8</accession>
<evidence type="ECO:0000313" key="1">
    <source>
        <dbReference type="EMBL" id="BAJ02477.1"/>
    </source>
</evidence>
<name>D4ZLC8_SHEVD</name>
<keyword evidence="2" id="KW-1185">Reference proteome</keyword>
<protein>
    <submittedName>
        <fullName evidence="1">Uncharacterized protein</fullName>
    </submittedName>
</protein>
<organism evidence="1 2">
    <name type="scientific">Shewanella violacea (strain JCM 10179 / CIP 106290 / LMG 19151 / DSS12)</name>
    <dbReference type="NCBI Taxonomy" id="637905"/>
    <lineage>
        <taxon>Bacteria</taxon>
        <taxon>Pseudomonadati</taxon>
        <taxon>Pseudomonadota</taxon>
        <taxon>Gammaproteobacteria</taxon>
        <taxon>Alteromonadales</taxon>
        <taxon>Shewanellaceae</taxon>
        <taxon>Shewanella</taxon>
    </lineage>
</organism>
<sequence length="57" mass="6671">MMTILGVLVIFFLGYFLGYWFFPNDTHHYKSFNSNELLSKSELHASKIQIEEANTQV</sequence>
<dbReference type="AlphaFoldDB" id="D4ZLC8"/>